<organism evidence="3 4">
    <name type="scientific">Haemaphysalis longicornis</name>
    <name type="common">Bush tick</name>
    <dbReference type="NCBI Taxonomy" id="44386"/>
    <lineage>
        <taxon>Eukaryota</taxon>
        <taxon>Metazoa</taxon>
        <taxon>Ecdysozoa</taxon>
        <taxon>Arthropoda</taxon>
        <taxon>Chelicerata</taxon>
        <taxon>Arachnida</taxon>
        <taxon>Acari</taxon>
        <taxon>Parasitiformes</taxon>
        <taxon>Ixodida</taxon>
        <taxon>Ixodoidea</taxon>
        <taxon>Ixodidae</taxon>
        <taxon>Haemaphysalinae</taxon>
        <taxon>Haemaphysalis</taxon>
    </lineage>
</organism>
<feature type="compositionally biased region" description="Polar residues" evidence="2">
    <location>
        <begin position="18"/>
        <end position="32"/>
    </location>
</feature>
<sequence>MAAAAAATTTAPAPVPSESHQLQQSPQFNNQERAMDFDELSGRTIAQPGPWKEMLSARRRTPPQAHAQTSGKPITPLRAPPAPRLPEMDYKVIFRPRDGLRLASWSDRQITAGIQAASAIPEGAFNQQVVIQVQAVQNLIVASTPNAECADALSDVTSIQLGAVTYTVLPYVKHFPGTVKGVIHGLDPGTTTEQLPYIIASSGPRIVQARMLGKSTSAVVTFEGPHVPFYIRAHGMHTRCRPYRRSIQCCTLCGDIGHRRDVCPTPDVTTCAHCHERDPSQDHVCNPKCKLCGLAHPTASKECRQKLRPPPPPIHVRERLARVEVLPPLQPPLQTQTSHPLSSHYQPGSSGRRQQPMQLANWSAVVASGIPQPGDFPPLPAQPVLAQAPIDDPRTYQLQRENAQLKKQLEMPAPTDDPRMQQLQQENAQLRKQLEMQAARTENLERRIEELLARLTALQAPPAQQAPEIVTPSNTVQPTFQAPETPDLVRIEHLIRSLSETMERRITALEQRQEAAESVKRKTRKKNKHQSLGNSTTAPNDNPTNDPPSQSTSAMASEDEW</sequence>
<dbReference type="VEuPathDB" id="VectorBase:HLOH_052009"/>
<feature type="compositionally biased region" description="Basic and acidic residues" evidence="2">
    <location>
        <begin position="510"/>
        <end position="520"/>
    </location>
</feature>
<gene>
    <name evidence="3" type="ORF">HPB48_016205</name>
</gene>
<evidence type="ECO:0008006" key="5">
    <source>
        <dbReference type="Google" id="ProtNLM"/>
    </source>
</evidence>
<dbReference type="AlphaFoldDB" id="A0A9J6FK42"/>
<feature type="compositionally biased region" description="Polar residues" evidence="2">
    <location>
        <begin position="338"/>
        <end position="356"/>
    </location>
</feature>
<dbReference type="EMBL" id="JABSTR010000004">
    <property type="protein sequence ID" value="KAH9366622.1"/>
    <property type="molecule type" value="Genomic_DNA"/>
</dbReference>
<feature type="region of interest" description="Disordered" evidence="2">
    <location>
        <begin position="510"/>
        <end position="561"/>
    </location>
</feature>
<evidence type="ECO:0000313" key="3">
    <source>
        <dbReference type="EMBL" id="KAH9366622.1"/>
    </source>
</evidence>
<evidence type="ECO:0000256" key="2">
    <source>
        <dbReference type="SAM" id="MobiDB-lite"/>
    </source>
</evidence>
<feature type="coiled-coil region" evidence="1">
    <location>
        <begin position="420"/>
        <end position="454"/>
    </location>
</feature>
<dbReference type="Proteomes" id="UP000821853">
    <property type="component" value="Chromosome 2"/>
</dbReference>
<dbReference type="OrthoDB" id="427960at2759"/>
<protein>
    <recommendedName>
        <fullName evidence="5">CCHC-type domain-containing protein</fullName>
    </recommendedName>
</protein>
<reference evidence="3 4" key="1">
    <citation type="journal article" date="2020" name="Cell">
        <title>Large-Scale Comparative Analyses of Tick Genomes Elucidate Their Genetic Diversity and Vector Capacities.</title>
        <authorList>
            <consortium name="Tick Genome and Microbiome Consortium (TIGMIC)"/>
            <person name="Jia N."/>
            <person name="Wang J."/>
            <person name="Shi W."/>
            <person name="Du L."/>
            <person name="Sun Y."/>
            <person name="Zhan W."/>
            <person name="Jiang J.F."/>
            <person name="Wang Q."/>
            <person name="Zhang B."/>
            <person name="Ji P."/>
            <person name="Bell-Sakyi L."/>
            <person name="Cui X.M."/>
            <person name="Yuan T.T."/>
            <person name="Jiang B.G."/>
            <person name="Yang W.F."/>
            <person name="Lam T.T."/>
            <person name="Chang Q.C."/>
            <person name="Ding S.J."/>
            <person name="Wang X.J."/>
            <person name="Zhu J.G."/>
            <person name="Ruan X.D."/>
            <person name="Zhao L."/>
            <person name="Wei J.T."/>
            <person name="Ye R.Z."/>
            <person name="Que T.C."/>
            <person name="Du C.H."/>
            <person name="Zhou Y.H."/>
            <person name="Cheng J.X."/>
            <person name="Dai P.F."/>
            <person name="Guo W.B."/>
            <person name="Han X.H."/>
            <person name="Huang E.J."/>
            <person name="Li L.F."/>
            <person name="Wei W."/>
            <person name="Gao Y.C."/>
            <person name="Liu J.Z."/>
            <person name="Shao H.Z."/>
            <person name="Wang X."/>
            <person name="Wang C.C."/>
            <person name="Yang T.C."/>
            <person name="Huo Q.B."/>
            <person name="Li W."/>
            <person name="Chen H.Y."/>
            <person name="Chen S.E."/>
            <person name="Zhou L.G."/>
            <person name="Ni X.B."/>
            <person name="Tian J.H."/>
            <person name="Sheng Y."/>
            <person name="Liu T."/>
            <person name="Pan Y.S."/>
            <person name="Xia L.Y."/>
            <person name="Li J."/>
            <person name="Zhao F."/>
            <person name="Cao W.C."/>
        </authorList>
    </citation>
    <scope>NUCLEOTIDE SEQUENCE [LARGE SCALE GENOMIC DNA]</scope>
    <source>
        <strain evidence="3">HaeL-2018</strain>
    </source>
</reference>
<proteinExistence type="predicted"/>
<keyword evidence="1" id="KW-0175">Coiled coil</keyword>
<feature type="region of interest" description="Disordered" evidence="2">
    <location>
        <begin position="330"/>
        <end position="356"/>
    </location>
</feature>
<feature type="region of interest" description="Disordered" evidence="2">
    <location>
        <begin position="1"/>
        <end position="82"/>
    </location>
</feature>
<feature type="compositionally biased region" description="Low complexity" evidence="2">
    <location>
        <begin position="1"/>
        <end position="12"/>
    </location>
</feature>
<evidence type="ECO:0000256" key="1">
    <source>
        <dbReference type="SAM" id="Coils"/>
    </source>
</evidence>
<evidence type="ECO:0000313" key="4">
    <source>
        <dbReference type="Proteomes" id="UP000821853"/>
    </source>
</evidence>
<accession>A0A9J6FK42</accession>
<feature type="compositionally biased region" description="Low complexity" evidence="2">
    <location>
        <begin position="534"/>
        <end position="549"/>
    </location>
</feature>
<name>A0A9J6FK42_HAELO</name>
<keyword evidence="4" id="KW-1185">Reference proteome</keyword>
<comment type="caution">
    <text evidence="3">The sequence shown here is derived from an EMBL/GenBank/DDBJ whole genome shotgun (WGS) entry which is preliminary data.</text>
</comment>